<dbReference type="eggNOG" id="COG3631">
    <property type="taxonomic scope" value="Bacteria"/>
</dbReference>
<comment type="caution">
    <text evidence="2">The sequence shown here is derived from an EMBL/GenBank/DDBJ whole genome shotgun (WGS) entry which is preliminary data.</text>
</comment>
<dbReference type="STRING" id="1163408.UU9_14110"/>
<dbReference type="InterPro" id="IPR037401">
    <property type="entry name" value="SnoaL-like"/>
</dbReference>
<keyword evidence="3" id="KW-1185">Reference proteome</keyword>
<organism evidence="2 3">
    <name type="scientific">Rhodanobacter fulvus Jip2</name>
    <dbReference type="NCBI Taxonomy" id="1163408"/>
    <lineage>
        <taxon>Bacteria</taxon>
        <taxon>Pseudomonadati</taxon>
        <taxon>Pseudomonadota</taxon>
        <taxon>Gammaproteobacteria</taxon>
        <taxon>Lysobacterales</taxon>
        <taxon>Rhodanobacteraceae</taxon>
        <taxon>Rhodanobacter</taxon>
    </lineage>
</organism>
<sequence>MNDLNALASRYIEMWNEPDAGKRRAIVRELFAPEAEHYTPTREFHGLERMDVRVAEGYEQFVKPGVNIFRPVAGANGHHGAVRFQWEMVEVATGKVTGRGSDFLLMGEDGRILSDHQFVGR</sequence>
<dbReference type="PATRIC" id="fig|1163408.3.peg.2860"/>
<gene>
    <name evidence="2" type="ORF">UU9_14110</name>
</gene>
<feature type="domain" description="SnoaL-like" evidence="1">
    <location>
        <begin position="9"/>
        <end position="112"/>
    </location>
</feature>
<name>I4VL56_9GAMM</name>
<dbReference type="OrthoDB" id="9808719at2"/>
<dbReference type="Gene3D" id="3.10.450.50">
    <property type="match status" value="1"/>
</dbReference>
<reference evidence="2 3" key="1">
    <citation type="journal article" date="2012" name="J. Bacteriol.">
        <title>Genome sequences for six rhodanobacter strains, isolated from soils and the terrestrial subsurface, with variable denitrification capabilities.</title>
        <authorList>
            <person name="Kostka J.E."/>
            <person name="Green S.J."/>
            <person name="Rishishwar L."/>
            <person name="Prakash O."/>
            <person name="Katz L.S."/>
            <person name="Marino-Ramirez L."/>
            <person name="Jordan I.K."/>
            <person name="Munk C."/>
            <person name="Ivanova N."/>
            <person name="Mikhailova N."/>
            <person name="Watson D.B."/>
            <person name="Brown S.D."/>
            <person name="Palumbo A.V."/>
            <person name="Brooks S.C."/>
        </authorList>
    </citation>
    <scope>NUCLEOTIDE SEQUENCE [LARGE SCALE GENOMIC DNA]</scope>
    <source>
        <strain evidence="3">Jip2T</strain>
    </source>
</reference>
<dbReference type="InterPro" id="IPR032710">
    <property type="entry name" value="NTF2-like_dom_sf"/>
</dbReference>
<dbReference type="SUPFAM" id="SSF54427">
    <property type="entry name" value="NTF2-like"/>
    <property type="match status" value="1"/>
</dbReference>
<proteinExistence type="predicted"/>
<evidence type="ECO:0000313" key="2">
    <source>
        <dbReference type="EMBL" id="EIL87947.1"/>
    </source>
</evidence>
<evidence type="ECO:0000313" key="3">
    <source>
        <dbReference type="Proteomes" id="UP000004210"/>
    </source>
</evidence>
<dbReference type="EMBL" id="AJXU01000065">
    <property type="protein sequence ID" value="EIL87947.1"/>
    <property type="molecule type" value="Genomic_DNA"/>
</dbReference>
<dbReference type="AlphaFoldDB" id="I4VL56"/>
<dbReference type="RefSeq" id="WP_007082449.1">
    <property type="nucleotide sequence ID" value="NZ_AJXU01000065.1"/>
</dbReference>
<dbReference type="Proteomes" id="UP000004210">
    <property type="component" value="Unassembled WGS sequence"/>
</dbReference>
<accession>I4VL56</accession>
<protein>
    <recommendedName>
        <fullName evidence="1">SnoaL-like domain-containing protein</fullName>
    </recommendedName>
</protein>
<evidence type="ECO:0000259" key="1">
    <source>
        <dbReference type="Pfam" id="PF12680"/>
    </source>
</evidence>
<dbReference type="Pfam" id="PF12680">
    <property type="entry name" value="SnoaL_2"/>
    <property type="match status" value="1"/>
</dbReference>